<protein>
    <recommendedName>
        <fullName evidence="2">Putative plant transposon protein domain-containing protein</fullName>
    </recommendedName>
</protein>
<accession>A0ABU6SFM8</accession>
<organism evidence="3 4">
    <name type="scientific">Stylosanthes scabra</name>
    <dbReference type="NCBI Taxonomy" id="79078"/>
    <lineage>
        <taxon>Eukaryota</taxon>
        <taxon>Viridiplantae</taxon>
        <taxon>Streptophyta</taxon>
        <taxon>Embryophyta</taxon>
        <taxon>Tracheophyta</taxon>
        <taxon>Spermatophyta</taxon>
        <taxon>Magnoliopsida</taxon>
        <taxon>eudicotyledons</taxon>
        <taxon>Gunneridae</taxon>
        <taxon>Pentapetalae</taxon>
        <taxon>rosids</taxon>
        <taxon>fabids</taxon>
        <taxon>Fabales</taxon>
        <taxon>Fabaceae</taxon>
        <taxon>Papilionoideae</taxon>
        <taxon>50 kb inversion clade</taxon>
        <taxon>dalbergioids sensu lato</taxon>
        <taxon>Dalbergieae</taxon>
        <taxon>Pterocarpus clade</taxon>
        <taxon>Stylosanthes</taxon>
    </lineage>
</organism>
<reference evidence="3 4" key="1">
    <citation type="journal article" date="2023" name="Plants (Basel)">
        <title>Bridging the Gap: Combining Genomics and Transcriptomics Approaches to Understand Stylosanthes scabra, an Orphan Legume from the Brazilian Caatinga.</title>
        <authorList>
            <person name="Ferreira-Neto J.R.C."/>
            <person name="da Silva M.D."/>
            <person name="Binneck E."/>
            <person name="de Melo N.F."/>
            <person name="da Silva R.H."/>
            <person name="de Melo A.L.T.M."/>
            <person name="Pandolfi V."/>
            <person name="Bustamante F.O."/>
            <person name="Brasileiro-Vidal A.C."/>
            <person name="Benko-Iseppon A.M."/>
        </authorList>
    </citation>
    <scope>NUCLEOTIDE SEQUENCE [LARGE SCALE GENOMIC DNA]</scope>
    <source>
        <tissue evidence="3">Leaves</tissue>
    </source>
</reference>
<feature type="region of interest" description="Disordered" evidence="1">
    <location>
        <begin position="505"/>
        <end position="535"/>
    </location>
</feature>
<gene>
    <name evidence="3" type="ORF">PIB30_041669</name>
</gene>
<evidence type="ECO:0000313" key="3">
    <source>
        <dbReference type="EMBL" id="MED6134939.1"/>
    </source>
</evidence>
<feature type="compositionally biased region" description="Basic and acidic residues" evidence="1">
    <location>
        <begin position="513"/>
        <end position="534"/>
    </location>
</feature>
<evidence type="ECO:0000256" key="1">
    <source>
        <dbReference type="SAM" id="MobiDB-lite"/>
    </source>
</evidence>
<dbReference type="EMBL" id="JASCZI010060647">
    <property type="protein sequence ID" value="MED6134939.1"/>
    <property type="molecule type" value="Genomic_DNA"/>
</dbReference>
<evidence type="ECO:0000313" key="4">
    <source>
        <dbReference type="Proteomes" id="UP001341840"/>
    </source>
</evidence>
<keyword evidence="4" id="KW-1185">Reference proteome</keyword>
<feature type="compositionally biased region" description="Basic and acidic residues" evidence="1">
    <location>
        <begin position="391"/>
        <end position="408"/>
    </location>
</feature>
<sequence length="596" mass="68857">MATLLKKRKGKVVAQSSSEVPRFKTPYHEAHYNSKLSARKVLPKLIIQVDESVFSPCAFQIQQRNWEKFTNPIQAVGHNMVKEFYANTWEPGKEKRKTYTYTTMVRGKETNFAPKDIKRVLKLRNDSFPNAASYEERVANKDYRLDHVQEDLCIEGGEWVHHKDGRPHYLRRADLEPMTKGWYDFVCRSIIPTTNRSELTVERVVLIHCIIIGENINVEEIIAKQFYKFIYKTDLSSSLHFPSIIAALCADAKIPSIKNDNLIPQEPAIVGEAMMRTREKRARNPRQARQEAPPQQQPPQEQPQHQVHHQQDLPSSFYTHFDASMSQIYRRLDQQQEESRKSFEAINTRMDRIDDQLSFLCYSNQMVNETMHREEEMNQERMRHDQMVQETTAERTREANKGKAREVVLDSEEEDSEELHSSASEECLFSETILKKHGLSSNICECVSKRHCERRFKGVEFHSSNPVMSLQGVLAQQWRACPSYVHWPWEDLVGASGTLIVANPVQVAPPPEGTRHESDRDYIGESDEGNHGSSEDDYVAETLVDQRFLLPVPLLITDLSFVHNHFHTLYLDAMEEQWLADIGVGVTTRTSMVAWG</sequence>
<evidence type="ECO:0000259" key="2">
    <source>
        <dbReference type="Pfam" id="PF20167"/>
    </source>
</evidence>
<name>A0ABU6SFM8_9FABA</name>
<feature type="region of interest" description="Disordered" evidence="1">
    <location>
        <begin position="278"/>
        <end position="311"/>
    </location>
</feature>
<feature type="domain" description="Putative plant transposon protein" evidence="2">
    <location>
        <begin position="63"/>
        <end position="255"/>
    </location>
</feature>
<dbReference type="InterPro" id="IPR046796">
    <property type="entry name" value="Transposase_32_dom"/>
</dbReference>
<proteinExistence type="predicted"/>
<feature type="region of interest" description="Disordered" evidence="1">
    <location>
        <begin position="391"/>
        <end position="421"/>
    </location>
</feature>
<dbReference type="Proteomes" id="UP001341840">
    <property type="component" value="Unassembled WGS sequence"/>
</dbReference>
<comment type="caution">
    <text evidence="3">The sequence shown here is derived from an EMBL/GenBank/DDBJ whole genome shotgun (WGS) entry which is preliminary data.</text>
</comment>
<dbReference type="Pfam" id="PF20167">
    <property type="entry name" value="Transposase_32"/>
    <property type="match status" value="1"/>
</dbReference>